<accession>A0ABY4UUK9</accession>
<protein>
    <recommendedName>
        <fullName evidence="3">Transposase</fullName>
    </recommendedName>
</protein>
<dbReference type="RefSeq" id="WP_010071611.1">
    <property type="nucleotide sequence ID" value="NZ_CP098609.1"/>
</dbReference>
<organism evidence="1 2">
    <name type="scientific">Streptomyces filamentosus</name>
    <name type="common">Streptomyces roseosporus</name>
    <dbReference type="NCBI Taxonomy" id="67294"/>
    <lineage>
        <taxon>Bacteria</taxon>
        <taxon>Bacillati</taxon>
        <taxon>Actinomycetota</taxon>
        <taxon>Actinomycetes</taxon>
        <taxon>Kitasatosporales</taxon>
        <taxon>Streptomycetaceae</taxon>
        <taxon>Streptomyces</taxon>
    </lineage>
</organism>
<evidence type="ECO:0000313" key="1">
    <source>
        <dbReference type="EMBL" id="USC48023.1"/>
    </source>
</evidence>
<dbReference type="EMBL" id="CP098609">
    <property type="protein sequence ID" value="USC48023.1"/>
    <property type="molecule type" value="Genomic_DNA"/>
</dbReference>
<reference evidence="1" key="1">
    <citation type="submission" date="2021-08" db="EMBL/GenBank/DDBJ databases">
        <title>DNA methylation of m4C regulates biosynthesis of daptomycin in Streptomyces roseosporus L30.</title>
        <authorList>
            <person name="Fang J.-L."/>
        </authorList>
    </citation>
    <scope>NUCLEOTIDE SEQUENCE</scope>
    <source>
        <strain evidence="1">L30</strain>
    </source>
</reference>
<name>A0ABY4UUK9_STRFL</name>
<proteinExistence type="predicted"/>
<dbReference type="Proteomes" id="UP001056079">
    <property type="component" value="Chromosome"/>
</dbReference>
<evidence type="ECO:0008006" key="3">
    <source>
        <dbReference type="Google" id="ProtNLM"/>
    </source>
</evidence>
<sequence length="54" mass="5948">MAVDVEQQYLAGVECVQQWPLVAGWGDAADFESFDFLWADAEVAPEFLGPSGKR</sequence>
<gene>
    <name evidence="1" type="ORF">K7395_15345</name>
</gene>
<keyword evidence="2" id="KW-1185">Reference proteome</keyword>
<evidence type="ECO:0000313" key="2">
    <source>
        <dbReference type="Proteomes" id="UP001056079"/>
    </source>
</evidence>